<feature type="region of interest" description="Disordered" evidence="1">
    <location>
        <begin position="169"/>
        <end position="193"/>
    </location>
</feature>
<keyword evidence="3" id="KW-1185">Reference proteome</keyword>
<name>A0ABD5VGP6_9EURY</name>
<evidence type="ECO:0000256" key="1">
    <source>
        <dbReference type="SAM" id="MobiDB-lite"/>
    </source>
</evidence>
<dbReference type="PROSITE" id="PS51318">
    <property type="entry name" value="TAT"/>
    <property type="match status" value="1"/>
</dbReference>
<evidence type="ECO:0000313" key="2">
    <source>
        <dbReference type="EMBL" id="MFC6954685.1"/>
    </source>
</evidence>
<dbReference type="EMBL" id="JBHSXN010000003">
    <property type="protein sequence ID" value="MFC6954685.1"/>
    <property type="molecule type" value="Genomic_DNA"/>
</dbReference>
<reference evidence="2 3" key="1">
    <citation type="journal article" date="2019" name="Int. J. Syst. Evol. Microbiol.">
        <title>The Global Catalogue of Microorganisms (GCM) 10K type strain sequencing project: providing services to taxonomists for standard genome sequencing and annotation.</title>
        <authorList>
            <consortium name="The Broad Institute Genomics Platform"/>
            <consortium name="The Broad Institute Genome Sequencing Center for Infectious Disease"/>
            <person name="Wu L."/>
            <person name="Ma J."/>
        </authorList>
    </citation>
    <scope>NUCLEOTIDE SEQUENCE [LARGE SCALE GENOMIC DNA]</scope>
    <source>
        <strain evidence="2 3">GX26</strain>
    </source>
</reference>
<accession>A0ABD5VGP6</accession>
<evidence type="ECO:0008006" key="4">
    <source>
        <dbReference type="Google" id="ProtNLM"/>
    </source>
</evidence>
<dbReference type="Proteomes" id="UP001596395">
    <property type="component" value="Unassembled WGS sequence"/>
</dbReference>
<gene>
    <name evidence="2" type="ORF">ACFQGB_17605</name>
</gene>
<comment type="caution">
    <text evidence="2">The sequence shown here is derived from an EMBL/GenBank/DDBJ whole genome shotgun (WGS) entry which is preliminary data.</text>
</comment>
<evidence type="ECO:0000313" key="3">
    <source>
        <dbReference type="Proteomes" id="UP001596395"/>
    </source>
</evidence>
<dbReference type="InterPro" id="IPR006311">
    <property type="entry name" value="TAT_signal"/>
</dbReference>
<organism evidence="2 3">
    <name type="scientific">Halorubellus litoreus</name>
    <dbReference type="NCBI Taxonomy" id="755308"/>
    <lineage>
        <taxon>Archaea</taxon>
        <taxon>Methanobacteriati</taxon>
        <taxon>Methanobacteriota</taxon>
        <taxon>Stenosarchaea group</taxon>
        <taxon>Halobacteria</taxon>
        <taxon>Halobacteriales</taxon>
        <taxon>Halorubellaceae</taxon>
        <taxon>Halorubellus</taxon>
    </lineage>
</organism>
<proteinExistence type="predicted"/>
<dbReference type="AlphaFoldDB" id="A0ABD5VGP6"/>
<dbReference type="RefSeq" id="WP_336351622.1">
    <property type="nucleotide sequence ID" value="NZ_JAZAQL010000003.1"/>
</dbReference>
<protein>
    <recommendedName>
        <fullName evidence="4">Sulfatase-modifying factor enzyme 1</fullName>
    </recommendedName>
</protein>
<sequence>MGLDDPSRRRLLQVLAATGLSTTTLLGSTAGASRASSTTSSVTMNDLEYQLDYDIDRFDGQNVSNSGSVRYEQKKYAADSSFFTWQSGTWVNAGDDARKSTWTGNIYAPGAKHSRVLIEKDSTETDLYFANSYVYTDDEQDDDMPQAAWVDYAFDVAWKAIDEATPFFVPPRPPSVGEDTNETGKTTGPDGAEFTFYDPTPTTSEEPYTATHSADWRWDASGAVDPGWNYTNANRKVDVGEWLWDVDAGWTFGAEREHQLALSTAFCIYQEDETVCETDTCSGDLCIQSTDTTTSADDDGFQVDDCCTLDTVDRPIPVTDDHLTAARDRARSVSHIPGDQPRTRFEVQAARGLAEGPEFDGDFRELVAYRSAAAHARGAGARRGVLDGVVNAQNASQRASQLDNEVASTHRQVRYTGERLDAVAAEAGQVEKTLLSARTWADSADAAFDVDHLGDGERVKYAESAIAFAEGNLDDARRYLDATDTANPQATDQKAALRDLADALETDVSDALASPRDAVDDHVRYALRETRSYLDRARSRRDDGFLAAAVVDLVFATGYVRAASDLAETDFATVDEATLDVEAELVADHYNRRAADVTGALERLVLRLGSLEYNSGIEAHGTAVEMADPTEAATALRHYVATESLLDAATSVYETHDLA</sequence>